<proteinExistence type="predicted"/>
<accession>A0A0L7LQ23</accession>
<dbReference type="AlphaFoldDB" id="A0A0L7LQ23"/>
<dbReference type="EMBL" id="JTDY01000362">
    <property type="protein sequence ID" value="KOB77537.1"/>
    <property type="molecule type" value="Genomic_DNA"/>
</dbReference>
<comment type="caution">
    <text evidence="1">The sequence shown here is derived from an EMBL/GenBank/DDBJ whole genome shotgun (WGS) entry which is preliminary data.</text>
</comment>
<keyword evidence="2" id="KW-1185">Reference proteome</keyword>
<reference evidence="1 2" key="1">
    <citation type="journal article" date="2015" name="Genome Biol. Evol.">
        <title>The genome of winter moth (Operophtera brumata) provides a genomic perspective on sexual dimorphism and phenology.</title>
        <authorList>
            <person name="Derks M.F."/>
            <person name="Smit S."/>
            <person name="Salis L."/>
            <person name="Schijlen E."/>
            <person name="Bossers A."/>
            <person name="Mateman C."/>
            <person name="Pijl A.S."/>
            <person name="de Ridder D."/>
            <person name="Groenen M.A."/>
            <person name="Visser M.E."/>
            <person name="Megens H.J."/>
        </authorList>
    </citation>
    <scope>NUCLEOTIDE SEQUENCE [LARGE SCALE GENOMIC DNA]</scope>
    <source>
        <strain evidence="1">WM2013NL</strain>
        <tissue evidence="1">Head and thorax</tissue>
    </source>
</reference>
<name>A0A0L7LQ23_OPEBR</name>
<protein>
    <submittedName>
        <fullName evidence="1">Uncharacterized protein</fullName>
    </submittedName>
</protein>
<gene>
    <name evidence="1" type="ORF">OBRU01_03889</name>
</gene>
<dbReference type="Proteomes" id="UP000037510">
    <property type="component" value="Unassembled WGS sequence"/>
</dbReference>
<organism evidence="1 2">
    <name type="scientific">Operophtera brumata</name>
    <name type="common">Winter moth</name>
    <name type="synonym">Phalaena brumata</name>
    <dbReference type="NCBI Taxonomy" id="104452"/>
    <lineage>
        <taxon>Eukaryota</taxon>
        <taxon>Metazoa</taxon>
        <taxon>Ecdysozoa</taxon>
        <taxon>Arthropoda</taxon>
        <taxon>Hexapoda</taxon>
        <taxon>Insecta</taxon>
        <taxon>Pterygota</taxon>
        <taxon>Neoptera</taxon>
        <taxon>Endopterygota</taxon>
        <taxon>Lepidoptera</taxon>
        <taxon>Glossata</taxon>
        <taxon>Ditrysia</taxon>
        <taxon>Geometroidea</taxon>
        <taxon>Geometridae</taxon>
        <taxon>Larentiinae</taxon>
        <taxon>Operophtera</taxon>
    </lineage>
</organism>
<evidence type="ECO:0000313" key="1">
    <source>
        <dbReference type="EMBL" id="KOB77537.1"/>
    </source>
</evidence>
<evidence type="ECO:0000313" key="2">
    <source>
        <dbReference type="Proteomes" id="UP000037510"/>
    </source>
</evidence>
<sequence length="78" mass="9139">MNSESTTELAAITVLSRIPEFWAKMPRLWFAQMESIMAPQRQGDEIKFNLVYSKLGRDALQQPAGERYRFFTTCHRQI</sequence>